<proteinExistence type="predicted"/>
<evidence type="ECO:0000313" key="2">
    <source>
        <dbReference type="Proteomes" id="UP001301958"/>
    </source>
</evidence>
<gene>
    <name evidence="1" type="ORF">QBC38DRAFT_473539</name>
</gene>
<dbReference type="AlphaFoldDB" id="A0AAN7H2C3"/>
<reference evidence="1" key="1">
    <citation type="journal article" date="2023" name="Mol. Phylogenet. Evol.">
        <title>Genome-scale phylogeny and comparative genomics of the fungal order Sordariales.</title>
        <authorList>
            <person name="Hensen N."/>
            <person name="Bonometti L."/>
            <person name="Westerberg I."/>
            <person name="Brannstrom I.O."/>
            <person name="Guillou S."/>
            <person name="Cros-Aarteil S."/>
            <person name="Calhoun S."/>
            <person name="Haridas S."/>
            <person name="Kuo A."/>
            <person name="Mondo S."/>
            <person name="Pangilinan J."/>
            <person name="Riley R."/>
            <person name="LaButti K."/>
            <person name="Andreopoulos B."/>
            <person name="Lipzen A."/>
            <person name="Chen C."/>
            <person name="Yan M."/>
            <person name="Daum C."/>
            <person name="Ng V."/>
            <person name="Clum A."/>
            <person name="Steindorff A."/>
            <person name="Ohm R.A."/>
            <person name="Martin F."/>
            <person name="Silar P."/>
            <person name="Natvig D.O."/>
            <person name="Lalanne C."/>
            <person name="Gautier V."/>
            <person name="Ament-Velasquez S.L."/>
            <person name="Kruys A."/>
            <person name="Hutchinson M.I."/>
            <person name="Powell A.J."/>
            <person name="Barry K."/>
            <person name="Miller A.N."/>
            <person name="Grigoriev I.V."/>
            <person name="Debuchy R."/>
            <person name="Gladieux P."/>
            <person name="Hiltunen Thoren M."/>
            <person name="Johannesson H."/>
        </authorList>
    </citation>
    <scope>NUCLEOTIDE SEQUENCE</scope>
    <source>
        <strain evidence="1">CBS 990.96</strain>
    </source>
</reference>
<keyword evidence="2" id="KW-1185">Reference proteome</keyword>
<dbReference type="Proteomes" id="UP001301958">
    <property type="component" value="Unassembled WGS sequence"/>
</dbReference>
<name>A0AAN7H2C3_9PEZI</name>
<organism evidence="1 2">
    <name type="scientific">Podospora fimiseda</name>
    <dbReference type="NCBI Taxonomy" id="252190"/>
    <lineage>
        <taxon>Eukaryota</taxon>
        <taxon>Fungi</taxon>
        <taxon>Dikarya</taxon>
        <taxon>Ascomycota</taxon>
        <taxon>Pezizomycotina</taxon>
        <taxon>Sordariomycetes</taxon>
        <taxon>Sordariomycetidae</taxon>
        <taxon>Sordariales</taxon>
        <taxon>Podosporaceae</taxon>
        <taxon>Podospora</taxon>
    </lineage>
</organism>
<protein>
    <submittedName>
        <fullName evidence="1">Uncharacterized protein</fullName>
    </submittedName>
</protein>
<dbReference type="EMBL" id="MU865312">
    <property type="protein sequence ID" value="KAK4229037.1"/>
    <property type="molecule type" value="Genomic_DNA"/>
</dbReference>
<comment type="caution">
    <text evidence="1">The sequence shown here is derived from an EMBL/GenBank/DDBJ whole genome shotgun (WGS) entry which is preliminary data.</text>
</comment>
<sequence length="155" mass="17042">MANTTPAPAANPSTAVIIASHLVPSYDVPFAFKAWRYQRIHPKGETPCDHLQSPQKLPDLAHPDEAMYRWPPQIIAREKGGSNNNHVQWIKSAKLVALNGPDEIAFAHGVLIRDSGEHSKEGDKVWLMSEDPLQGEGGKIVHVVNLDQLIDTTVS</sequence>
<evidence type="ECO:0000313" key="1">
    <source>
        <dbReference type="EMBL" id="KAK4229037.1"/>
    </source>
</evidence>
<accession>A0AAN7H2C3</accession>
<reference evidence="1" key="2">
    <citation type="submission" date="2023-05" db="EMBL/GenBank/DDBJ databases">
        <authorList>
            <consortium name="Lawrence Berkeley National Laboratory"/>
            <person name="Steindorff A."/>
            <person name="Hensen N."/>
            <person name="Bonometti L."/>
            <person name="Westerberg I."/>
            <person name="Brannstrom I.O."/>
            <person name="Guillou S."/>
            <person name="Cros-Aarteil S."/>
            <person name="Calhoun S."/>
            <person name="Haridas S."/>
            <person name="Kuo A."/>
            <person name="Mondo S."/>
            <person name="Pangilinan J."/>
            <person name="Riley R."/>
            <person name="Labutti K."/>
            <person name="Andreopoulos B."/>
            <person name="Lipzen A."/>
            <person name="Chen C."/>
            <person name="Yanf M."/>
            <person name="Daum C."/>
            <person name="Ng V."/>
            <person name="Clum A."/>
            <person name="Ohm R."/>
            <person name="Martin F."/>
            <person name="Silar P."/>
            <person name="Natvig D."/>
            <person name="Lalanne C."/>
            <person name="Gautier V."/>
            <person name="Ament-Velasquez S.L."/>
            <person name="Kruys A."/>
            <person name="Hutchinson M.I."/>
            <person name="Powell A.J."/>
            <person name="Barry K."/>
            <person name="Miller A.N."/>
            <person name="Grigoriev I.V."/>
            <person name="Debuchy R."/>
            <person name="Gladieux P."/>
            <person name="Thoren M.H."/>
            <person name="Johannesson H."/>
        </authorList>
    </citation>
    <scope>NUCLEOTIDE SEQUENCE</scope>
    <source>
        <strain evidence="1">CBS 990.96</strain>
    </source>
</reference>